<gene>
    <name evidence="1" type="ORF">BV898_17515</name>
</gene>
<dbReference type="AlphaFoldDB" id="A0A9X6NFR7"/>
<keyword evidence="2" id="KW-1185">Reference proteome</keyword>
<dbReference type="Proteomes" id="UP000192578">
    <property type="component" value="Unassembled WGS sequence"/>
</dbReference>
<dbReference type="EMBL" id="MTYJ01000301">
    <property type="protein sequence ID" value="OWA53080.1"/>
    <property type="molecule type" value="Genomic_DNA"/>
</dbReference>
<protein>
    <submittedName>
        <fullName evidence="1">Uncharacterized protein</fullName>
    </submittedName>
</protein>
<accession>A0A9X6NFR7</accession>
<evidence type="ECO:0000313" key="2">
    <source>
        <dbReference type="Proteomes" id="UP000192578"/>
    </source>
</evidence>
<comment type="caution">
    <text evidence="1">The sequence shown here is derived from an EMBL/GenBank/DDBJ whole genome shotgun (WGS) entry which is preliminary data.</text>
</comment>
<name>A0A9X6NFR7_HYPEX</name>
<organism evidence="1 2">
    <name type="scientific">Hypsibius exemplaris</name>
    <name type="common">Freshwater tardigrade</name>
    <dbReference type="NCBI Taxonomy" id="2072580"/>
    <lineage>
        <taxon>Eukaryota</taxon>
        <taxon>Metazoa</taxon>
        <taxon>Ecdysozoa</taxon>
        <taxon>Tardigrada</taxon>
        <taxon>Eutardigrada</taxon>
        <taxon>Parachela</taxon>
        <taxon>Hypsibioidea</taxon>
        <taxon>Hypsibiidae</taxon>
        <taxon>Hypsibius</taxon>
    </lineage>
</organism>
<proteinExistence type="predicted"/>
<reference evidence="2" key="1">
    <citation type="submission" date="2017-01" db="EMBL/GenBank/DDBJ databases">
        <title>Comparative genomics of anhydrobiosis in the tardigrade Hypsibius dujardini.</title>
        <authorList>
            <person name="Yoshida Y."/>
            <person name="Koutsovoulos G."/>
            <person name="Laetsch D."/>
            <person name="Stevens L."/>
            <person name="Kumar S."/>
            <person name="Horikawa D."/>
            <person name="Ishino K."/>
            <person name="Komine S."/>
            <person name="Tomita M."/>
            <person name="Blaxter M."/>
            <person name="Arakawa K."/>
        </authorList>
    </citation>
    <scope>NUCLEOTIDE SEQUENCE [LARGE SCALE GENOMIC DNA]</scope>
    <source>
        <strain evidence="2">Z151</strain>
    </source>
</reference>
<sequence length="73" mass="8006">MRSMCDERNAISDPEEAGSEGCVYRIIVTDRVTLGCPGGCQLISDNDHECCFFAAMALDLEQLEDGDHFAMSD</sequence>
<evidence type="ECO:0000313" key="1">
    <source>
        <dbReference type="EMBL" id="OWA53080.1"/>
    </source>
</evidence>